<dbReference type="Proteomes" id="UP000472270">
    <property type="component" value="Unassembled WGS sequence"/>
</dbReference>
<organism evidence="2 3">
    <name type="scientific">Sinocyclocheilus rhinocerous</name>
    <dbReference type="NCBI Taxonomy" id="307959"/>
    <lineage>
        <taxon>Eukaryota</taxon>
        <taxon>Metazoa</taxon>
        <taxon>Chordata</taxon>
        <taxon>Craniata</taxon>
        <taxon>Vertebrata</taxon>
        <taxon>Euteleostomi</taxon>
        <taxon>Actinopterygii</taxon>
        <taxon>Neopterygii</taxon>
        <taxon>Teleostei</taxon>
        <taxon>Ostariophysi</taxon>
        <taxon>Cypriniformes</taxon>
        <taxon>Cyprinidae</taxon>
        <taxon>Cyprininae</taxon>
        <taxon>Sinocyclocheilus</taxon>
    </lineage>
</organism>
<protein>
    <submittedName>
        <fullName evidence="2">Uncharacterized protein</fullName>
    </submittedName>
</protein>
<keyword evidence="3" id="KW-1185">Reference proteome</keyword>
<evidence type="ECO:0000256" key="1">
    <source>
        <dbReference type="SAM" id="SignalP"/>
    </source>
</evidence>
<evidence type="ECO:0000313" key="3">
    <source>
        <dbReference type="Proteomes" id="UP000472270"/>
    </source>
</evidence>
<dbReference type="Ensembl" id="ENSSRHT00000038441.1">
    <property type="protein sequence ID" value="ENSSRHP00000037364.1"/>
    <property type="gene ID" value="ENSSRHG00000019103.1"/>
</dbReference>
<evidence type="ECO:0000313" key="2">
    <source>
        <dbReference type="Ensembl" id="ENSSRHP00000037364.1"/>
    </source>
</evidence>
<accession>A0A673IIE0</accession>
<reference evidence="2" key="2">
    <citation type="submission" date="2025-09" db="UniProtKB">
        <authorList>
            <consortium name="Ensembl"/>
        </authorList>
    </citation>
    <scope>IDENTIFICATION</scope>
</reference>
<keyword evidence="1" id="KW-0732">Signal</keyword>
<feature type="signal peptide" evidence="1">
    <location>
        <begin position="1"/>
        <end position="17"/>
    </location>
</feature>
<name>A0A673IIE0_9TELE</name>
<dbReference type="AlphaFoldDB" id="A0A673IIE0"/>
<proteinExistence type="predicted"/>
<feature type="chain" id="PRO_5025373649" evidence="1">
    <location>
        <begin position="18"/>
        <end position="76"/>
    </location>
</feature>
<reference evidence="2" key="1">
    <citation type="submission" date="2025-08" db="UniProtKB">
        <authorList>
            <consortium name="Ensembl"/>
        </authorList>
    </citation>
    <scope>IDENTIFICATION</scope>
</reference>
<sequence>NYKTLMFLLMISTRVQALHPTKTISQEQPVDSREHTKEAYKSKDTLELLRSLVVFKLYPPVCTLITGHHRDSTSLV</sequence>